<keyword evidence="4" id="KW-1185">Reference proteome</keyword>
<proteinExistence type="predicted"/>
<feature type="transmembrane region" description="Helical" evidence="1">
    <location>
        <begin position="36"/>
        <end position="56"/>
    </location>
</feature>
<dbReference type="PANTHER" id="PTHR36834">
    <property type="entry name" value="MEMBRANE PROTEIN-RELATED"/>
    <property type="match status" value="1"/>
</dbReference>
<sequence>MKIFLGDKHPFNIYVLNQYIELLAFRSIVISLTRGLWIQVIGNIIMFVPLGVFIGLYKSNYLFNNVILLVFLSSLLIEITHLFISLVTGYPSRVFDTSDLILNTIGGLIG</sequence>
<feature type="transmembrane region" description="Helical" evidence="1">
    <location>
        <begin position="62"/>
        <end position="84"/>
    </location>
</feature>
<feature type="domain" description="VanZ-like" evidence="2">
    <location>
        <begin position="19"/>
        <end position="110"/>
    </location>
</feature>
<dbReference type="InterPro" id="IPR053150">
    <property type="entry name" value="Teicoplanin_resist-assoc"/>
</dbReference>
<dbReference type="Proteomes" id="UP000830639">
    <property type="component" value="Chromosome"/>
</dbReference>
<evidence type="ECO:0000313" key="3">
    <source>
        <dbReference type="EMBL" id="UPM54818.1"/>
    </source>
</evidence>
<dbReference type="Pfam" id="PF04892">
    <property type="entry name" value="VanZ"/>
    <property type="match status" value="1"/>
</dbReference>
<name>A0ABY4JPQ5_9BACI</name>
<protein>
    <submittedName>
        <fullName evidence="3">VanZ family protein</fullName>
    </submittedName>
</protein>
<gene>
    <name evidence="3" type="ORF">MY490_02800</name>
</gene>
<accession>A0ABY4JPQ5</accession>
<evidence type="ECO:0000256" key="1">
    <source>
        <dbReference type="SAM" id="Phobius"/>
    </source>
</evidence>
<keyword evidence="1" id="KW-0472">Membrane</keyword>
<reference evidence="3 4" key="1">
    <citation type="submission" date="2022-04" db="EMBL/GenBank/DDBJ databases">
        <title>Mechanism of arsenic methylation and mitigation arsenic toxicity by Bacillus sp. LH14 from an Arsenic-Contaminated Paddy Soil.</title>
        <authorList>
            <person name="Wang D."/>
        </authorList>
    </citation>
    <scope>NUCLEOTIDE SEQUENCE [LARGE SCALE GENOMIC DNA]</scope>
    <source>
        <strain evidence="3 4">LH14</strain>
    </source>
</reference>
<evidence type="ECO:0000259" key="2">
    <source>
        <dbReference type="Pfam" id="PF04892"/>
    </source>
</evidence>
<dbReference type="RefSeq" id="WP_248267902.1">
    <property type="nucleotide sequence ID" value="NZ_CP096034.1"/>
</dbReference>
<dbReference type="InterPro" id="IPR006976">
    <property type="entry name" value="VanZ-like"/>
</dbReference>
<keyword evidence="1" id="KW-1133">Transmembrane helix</keyword>
<evidence type="ECO:0000313" key="4">
    <source>
        <dbReference type="Proteomes" id="UP000830639"/>
    </source>
</evidence>
<keyword evidence="1" id="KW-0812">Transmembrane</keyword>
<dbReference type="EMBL" id="CP096034">
    <property type="protein sequence ID" value="UPM54818.1"/>
    <property type="molecule type" value="Genomic_DNA"/>
</dbReference>
<dbReference type="PANTHER" id="PTHR36834:SF1">
    <property type="entry name" value="INTEGRAL MEMBRANE PROTEIN"/>
    <property type="match status" value="1"/>
</dbReference>
<organism evidence="3 4">
    <name type="scientific">Gottfriedia acidiceleris</name>
    <dbReference type="NCBI Taxonomy" id="371036"/>
    <lineage>
        <taxon>Bacteria</taxon>
        <taxon>Bacillati</taxon>
        <taxon>Bacillota</taxon>
        <taxon>Bacilli</taxon>
        <taxon>Bacillales</taxon>
        <taxon>Bacillaceae</taxon>
        <taxon>Gottfriedia</taxon>
    </lineage>
</organism>